<protein>
    <submittedName>
        <fullName evidence="1">Uncharacterized protein</fullName>
    </submittedName>
</protein>
<organism evidence="1 2">
    <name type="scientific">Pleurodeles waltl</name>
    <name type="common">Iberian ribbed newt</name>
    <dbReference type="NCBI Taxonomy" id="8319"/>
    <lineage>
        <taxon>Eukaryota</taxon>
        <taxon>Metazoa</taxon>
        <taxon>Chordata</taxon>
        <taxon>Craniata</taxon>
        <taxon>Vertebrata</taxon>
        <taxon>Euteleostomi</taxon>
        <taxon>Amphibia</taxon>
        <taxon>Batrachia</taxon>
        <taxon>Caudata</taxon>
        <taxon>Salamandroidea</taxon>
        <taxon>Salamandridae</taxon>
        <taxon>Pleurodelinae</taxon>
        <taxon>Pleurodeles</taxon>
    </lineage>
</organism>
<evidence type="ECO:0000313" key="2">
    <source>
        <dbReference type="Proteomes" id="UP001066276"/>
    </source>
</evidence>
<reference evidence="1" key="1">
    <citation type="journal article" date="2022" name="bioRxiv">
        <title>Sequencing and chromosome-scale assembly of the giantPleurodeles waltlgenome.</title>
        <authorList>
            <person name="Brown T."/>
            <person name="Elewa A."/>
            <person name="Iarovenko S."/>
            <person name="Subramanian E."/>
            <person name="Araus A.J."/>
            <person name="Petzold A."/>
            <person name="Susuki M."/>
            <person name="Suzuki K.-i.T."/>
            <person name="Hayashi T."/>
            <person name="Toyoda A."/>
            <person name="Oliveira C."/>
            <person name="Osipova E."/>
            <person name="Leigh N.D."/>
            <person name="Simon A."/>
            <person name="Yun M.H."/>
        </authorList>
    </citation>
    <scope>NUCLEOTIDE SEQUENCE</scope>
    <source>
        <strain evidence="1">20211129_DDA</strain>
        <tissue evidence="1">Liver</tissue>
    </source>
</reference>
<dbReference type="EMBL" id="JANPWB010000015">
    <property type="protein sequence ID" value="KAJ1089883.1"/>
    <property type="molecule type" value="Genomic_DNA"/>
</dbReference>
<keyword evidence="2" id="KW-1185">Reference proteome</keyword>
<proteinExistence type="predicted"/>
<name>A0AAV7LKD6_PLEWA</name>
<dbReference type="Proteomes" id="UP001066276">
    <property type="component" value="Chromosome 11"/>
</dbReference>
<accession>A0AAV7LKD6</accession>
<comment type="caution">
    <text evidence="1">The sequence shown here is derived from an EMBL/GenBank/DDBJ whole genome shotgun (WGS) entry which is preliminary data.</text>
</comment>
<gene>
    <name evidence="1" type="ORF">NDU88_003026</name>
</gene>
<dbReference type="AlphaFoldDB" id="A0AAV7LKD6"/>
<evidence type="ECO:0000313" key="1">
    <source>
        <dbReference type="EMBL" id="KAJ1089883.1"/>
    </source>
</evidence>
<sequence length="98" mass="10156">MDPLCTDRLCPPRRCAPPVAAPSVDCAGSHELRFKGFRDSGRREAIAAVQALRSSVTRVFDCLKTGSGARGAASKREKAFLGGVQEGLGAGSGDPGPQ</sequence>